<name>A0A855GSS8_9STAP</name>
<evidence type="ECO:0000313" key="1">
    <source>
        <dbReference type="EMBL" id="PKE26848.1"/>
    </source>
</evidence>
<reference evidence="1 2" key="1">
    <citation type="submission" date="2017-12" db="EMBL/GenBank/DDBJ databases">
        <title>Genomics of Macrococcus caseolyticus.</title>
        <authorList>
            <person name="MacFadyen A.C."/>
            <person name="Paterson G.K."/>
        </authorList>
    </citation>
    <scope>NUCLEOTIDE SEQUENCE [LARGE SCALE GENOMIC DNA]</scope>
    <source>
        <strain evidence="1 2">5788_EF188</strain>
    </source>
</reference>
<protein>
    <submittedName>
        <fullName evidence="1">Uncharacterized protein</fullName>
    </submittedName>
</protein>
<gene>
    <name evidence="1" type="ORF">CW686_02710</name>
</gene>
<organism evidence="1 2">
    <name type="scientific">Macrococcoides caseolyticum</name>
    <dbReference type="NCBI Taxonomy" id="69966"/>
    <lineage>
        <taxon>Bacteria</taxon>
        <taxon>Bacillati</taxon>
        <taxon>Bacillota</taxon>
        <taxon>Bacilli</taxon>
        <taxon>Bacillales</taxon>
        <taxon>Staphylococcaceae</taxon>
        <taxon>Macrococcoides</taxon>
    </lineage>
</organism>
<dbReference type="EMBL" id="PIXC01000004">
    <property type="protein sequence ID" value="PKE26848.1"/>
    <property type="molecule type" value="Genomic_DNA"/>
</dbReference>
<dbReference type="AlphaFoldDB" id="A0A855GSS8"/>
<dbReference type="RefSeq" id="WP_101035888.1">
    <property type="nucleotide sequence ID" value="NZ_CP073801.1"/>
</dbReference>
<proteinExistence type="predicted"/>
<evidence type="ECO:0000313" key="2">
    <source>
        <dbReference type="Proteomes" id="UP000233482"/>
    </source>
</evidence>
<sequence>MMKKILLGLFIVFLAVGAIRDTKNYVLGSDLTELEVKSGIYSGQYLDYEEASSAMSDAMGEKFSVKASHADRTFKLPNGHYYSWKMMDGDYKRSQYLYTGFIENISKDTTELTFPENEFNLVSVNGKFEQKTWDIKSKAGVHRFQSGAFSKATKLEDRIMTNDDESEGVTVATELKDGVIQMNEKGIWLDKANNKVGMNEPMKAFDTEEAAVSAATQEVFGKSVGVIKSKNMNFHIYQNKVDAFNEYTVIPVRMKEHQYYAGQYERFTFIADTVVDTHTEEAVEGITYKLHFQHDVDKLKQYKKQLKDGQMYIGVEVRGEDYGK</sequence>
<dbReference type="Proteomes" id="UP000233482">
    <property type="component" value="Unassembled WGS sequence"/>
</dbReference>
<accession>A0A855GSS8</accession>
<comment type="caution">
    <text evidence="1">The sequence shown here is derived from an EMBL/GenBank/DDBJ whole genome shotgun (WGS) entry which is preliminary data.</text>
</comment>